<comment type="similarity">
    <text evidence="3">Belongs to the UTP11 family.</text>
</comment>
<dbReference type="GO" id="GO:0032040">
    <property type="term" value="C:small-subunit processome"/>
    <property type="evidence" value="ECO:0007669"/>
    <property type="project" value="InterPro"/>
</dbReference>
<protein>
    <submittedName>
        <fullName evidence="7">UTP11-like, U3 small nucleolar ribonucleoprotein</fullName>
    </submittedName>
</protein>
<dbReference type="Proteomes" id="UP001211907">
    <property type="component" value="Unassembled WGS sequence"/>
</dbReference>
<accession>A0AAD5TAX5</accession>
<evidence type="ECO:0000256" key="5">
    <source>
        <dbReference type="ARBA" id="ARBA00023242"/>
    </source>
</evidence>
<dbReference type="AlphaFoldDB" id="A0AAD5TAX5"/>
<dbReference type="GO" id="GO:0006364">
    <property type="term" value="P:rRNA processing"/>
    <property type="evidence" value="ECO:0007669"/>
    <property type="project" value="UniProtKB-KW"/>
</dbReference>
<evidence type="ECO:0000256" key="6">
    <source>
        <dbReference type="SAM" id="MobiDB-lite"/>
    </source>
</evidence>
<comment type="caution">
    <text evidence="7">The sequence shown here is derived from an EMBL/GenBank/DDBJ whole genome shotgun (WGS) entry which is preliminary data.</text>
</comment>
<feature type="region of interest" description="Disordered" evidence="6">
    <location>
        <begin position="1"/>
        <end position="26"/>
    </location>
</feature>
<name>A0AAD5TAX5_9FUNG</name>
<feature type="compositionally biased region" description="Polar residues" evidence="6">
    <location>
        <begin position="227"/>
        <end position="238"/>
    </location>
</feature>
<reference evidence="7" key="1">
    <citation type="submission" date="2020-05" db="EMBL/GenBank/DDBJ databases">
        <title>Phylogenomic resolution of chytrid fungi.</title>
        <authorList>
            <person name="Stajich J.E."/>
            <person name="Amses K."/>
            <person name="Simmons R."/>
            <person name="Seto K."/>
            <person name="Myers J."/>
            <person name="Bonds A."/>
            <person name="Quandt C.A."/>
            <person name="Barry K."/>
            <person name="Liu P."/>
            <person name="Grigoriev I."/>
            <person name="Longcore J.E."/>
            <person name="James T.Y."/>
        </authorList>
    </citation>
    <scope>NUCLEOTIDE SEQUENCE</scope>
    <source>
        <strain evidence="7">JEL0513</strain>
    </source>
</reference>
<dbReference type="Pfam" id="PF03998">
    <property type="entry name" value="Utp11"/>
    <property type="match status" value="1"/>
</dbReference>
<dbReference type="InterPro" id="IPR007144">
    <property type="entry name" value="SSU_processome_Utp11"/>
</dbReference>
<evidence type="ECO:0000256" key="2">
    <source>
        <dbReference type="ARBA" id="ARBA00004604"/>
    </source>
</evidence>
<evidence type="ECO:0000256" key="3">
    <source>
        <dbReference type="ARBA" id="ARBA00008105"/>
    </source>
</evidence>
<evidence type="ECO:0000256" key="4">
    <source>
        <dbReference type="ARBA" id="ARBA00022552"/>
    </source>
</evidence>
<proteinExistence type="inferred from homology"/>
<dbReference type="PANTHER" id="PTHR12838">
    <property type="entry name" value="U3 SMALL NUCLEOLAR RNA-ASSOCIATED PROTEIN 11"/>
    <property type="match status" value="1"/>
</dbReference>
<dbReference type="EMBL" id="JADGJH010000042">
    <property type="protein sequence ID" value="KAJ3140875.1"/>
    <property type="molecule type" value="Genomic_DNA"/>
</dbReference>
<gene>
    <name evidence="7" type="primary">UTP11L</name>
    <name evidence="7" type="ORF">HK100_008575</name>
</gene>
<keyword evidence="5" id="KW-0539">Nucleus</keyword>
<keyword evidence="8" id="KW-1185">Reference proteome</keyword>
<evidence type="ECO:0000256" key="1">
    <source>
        <dbReference type="ARBA" id="ARBA00004099"/>
    </source>
</evidence>
<sequence length="308" mass="35673">MKVASSLRKAAPRKAHRERSQPAARAQLGLLEKKKDYLVRSKDYKEKRARLKKMKEKAAFRNRDEFYFAMINQKTNNGVHIKEQRAERFSVDEQALLKTQDIAYINYQRSVNLKKMERLQTIRHVHPIAAEISELKEFGLLDKEYESLDSDNEDNSNDVGKPETSIAIKKSTGKPTHVIFVDDESQVKEFNPIKHFETSANLLNQRHNRLRIVSNASNSESKKESSIFQGPTLENSADPSVHLDKKTQKQKLRLQNELAAREERELKLRRVHAEMQVQKNLMGKGAKMKIGVDSLGLPVYKWNPERKR</sequence>
<comment type="subcellular location">
    <subcellularLocation>
        <location evidence="2">Nucleus</location>
        <location evidence="2">Nucleolus</location>
    </subcellularLocation>
</comment>
<comment type="function">
    <text evidence="1">Involved in nucleolar processing of pre-18S ribosomal RNA.</text>
</comment>
<evidence type="ECO:0000313" key="7">
    <source>
        <dbReference type="EMBL" id="KAJ3140875.1"/>
    </source>
</evidence>
<evidence type="ECO:0000313" key="8">
    <source>
        <dbReference type="Proteomes" id="UP001211907"/>
    </source>
</evidence>
<keyword evidence="7" id="KW-0687">Ribonucleoprotein</keyword>
<feature type="region of interest" description="Disordered" evidence="6">
    <location>
        <begin position="148"/>
        <end position="168"/>
    </location>
</feature>
<feature type="region of interest" description="Disordered" evidence="6">
    <location>
        <begin position="214"/>
        <end position="250"/>
    </location>
</feature>
<organism evidence="7 8">
    <name type="scientific">Physocladia obscura</name>
    <dbReference type="NCBI Taxonomy" id="109957"/>
    <lineage>
        <taxon>Eukaryota</taxon>
        <taxon>Fungi</taxon>
        <taxon>Fungi incertae sedis</taxon>
        <taxon>Chytridiomycota</taxon>
        <taxon>Chytridiomycota incertae sedis</taxon>
        <taxon>Chytridiomycetes</taxon>
        <taxon>Chytridiales</taxon>
        <taxon>Chytriomycetaceae</taxon>
        <taxon>Physocladia</taxon>
    </lineage>
</organism>
<keyword evidence="4" id="KW-0698">rRNA processing</keyword>
<dbReference type="PANTHER" id="PTHR12838:SF0">
    <property type="entry name" value="U3 SMALL NUCLEOLAR RNA-ASSOCIATED PROTEIN 11-RELATED"/>
    <property type="match status" value="1"/>
</dbReference>